<feature type="compositionally biased region" description="Low complexity" evidence="1">
    <location>
        <begin position="1207"/>
        <end position="1224"/>
    </location>
</feature>
<sequence>MADTSSDGTLTARGGSHPLRPSSPSSRYQLPASTQYTQTQHDASRHIPTLHTPTSSSSSPTPSAAPETRSHPEAAEMPRQPTSSASSLTSNYSQSSYLQYQPRSPTSPQSTPMPSDAFYYSTSRRSSVSPAASRRPSARDLHARSASQTEEPSGSRRHAGSAAPLHLADAASGFFEPHYYPAGQSGAPMASSSAASPSPLMRRRPSLTTPRTHALELINASTSSRTRSATRLSDRNFQGRDVEIPDRDPSSSNTVPRGEVPVSPSVAPAALNSPVSSRLGYGIPEELQSPTKKKSNSLMALPEVPRRNSSVSHKGPSHERPMDSSNAPPITSPLRSPLPLTNRTPLPQPPMSVPRSSSDSSDYGSDADLTENLDIGGDAEHVASQEQSSSLEDRGLSQALQLGLGPPTLQRPQRHEAGSVSGVKSSAAAADHGAEMSTADDPRSLVLDSARSAPTEVSPDRDVPDRGPAPVPEETAQEEPVLTGPPLPMPIKYVEGTALSSETESSDASHYSSSPMPATGESITESEAALEAALLKAAEAEDPNRPRTLKEARELAKARAKARQMSEAGEMRQRSTDTKHTIATSVSRISEQDQARVTPTSITGSNLHTQSGDDADEAQAAPSTSADFPAADARTPDALADQIRTMDDLQAAVGDVLQSMSFGSDPPDAAQPMVGGRQHESVASELLPLKMSSRSGHPSREAMPSGVGNEDDEAAPRSSIGSSISSPHGYVTPAQQMMELPTFDSVGTIQAAADSNDQAVLSEEKQEPKEVLRTPSTPSVKRHPSDQEDVASTSGFATPMMPSSQPAPNELRQKASSYFPAASPASASNNASYPLAPLVQKRSSSQQINATTKLGIPGRTIPMPAAFNAAAIYSDRRKLPPWERARGYAQCVNDLSNMSSGLTLWMEAAQRRPVVSGPAMKRATELTGTQGGQVGLFARYPSELGANGPHPRDASGASARSDMTFPMRGDGGKARDVTDMPLDRTPADAMPGAVPSNIPYPALARNQPLMQDATSQDSNSAASAKTIWSQPSYVAPPSAYTSRADLRQQTSTTPSDYSSHSISSSGSSGRTGFFALGRRNSKRGPHPGPIGMLTASGSTASVTGPRLPRTGGGGTTAALGRVIGYPGSSAADTSPLSISSPTSAAPRMLDNALPISPPSSTYTGASQVPMYPGSAQGRTTEPGPMGPRTQALRSAVSTRSFSNGSISSQAQQQPTWQQAPPASQRRLEQVEPVEFTRALRSLRDVLPDADEEILRGYLRRAGGRDEVKAIGDYLSDQRAGRLRA</sequence>
<feature type="region of interest" description="Disordered" evidence="1">
    <location>
        <begin position="657"/>
        <end position="811"/>
    </location>
</feature>
<proteinExistence type="predicted"/>
<feature type="compositionally biased region" description="Low complexity" evidence="1">
    <location>
        <begin position="13"/>
        <end position="27"/>
    </location>
</feature>
<feature type="compositionally biased region" description="Low complexity" evidence="1">
    <location>
        <begin position="52"/>
        <end position="62"/>
    </location>
</feature>
<feature type="compositionally biased region" description="Polar residues" evidence="1">
    <location>
        <begin position="31"/>
        <end position="41"/>
    </location>
</feature>
<feature type="compositionally biased region" description="Low complexity" evidence="1">
    <location>
        <begin position="356"/>
        <end position="367"/>
    </location>
</feature>
<feature type="region of interest" description="Disordered" evidence="1">
    <location>
        <begin position="943"/>
        <end position="977"/>
    </location>
</feature>
<feature type="compositionally biased region" description="Polar residues" evidence="1">
    <location>
        <begin position="595"/>
        <end position="612"/>
    </location>
</feature>
<feature type="compositionally biased region" description="Low complexity" evidence="1">
    <location>
        <begin position="79"/>
        <end position="135"/>
    </location>
</feature>
<feature type="compositionally biased region" description="Low complexity" evidence="1">
    <location>
        <begin position="220"/>
        <end position="231"/>
    </location>
</feature>
<feature type="compositionally biased region" description="Basic and acidic residues" evidence="1">
    <location>
        <begin position="232"/>
        <end position="249"/>
    </location>
</feature>
<feature type="compositionally biased region" description="Basic and acidic residues" evidence="1">
    <location>
        <begin position="762"/>
        <end position="772"/>
    </location>
</feature>
<feature type="compositionally biased region" description="Low complexity" evidence="1">
    <location>
        <begin position="527"/>
        <end position="537"/>
    </location>
</feature>
<dbReference type="RefSeq" id="XP_025350866.1">
    <property type="nucleotide sequence ID" value="XM_025494724.1"/>
</dbReference>
<feature type="compositionally biased region" description="Low complexity" evidence="1">
    <location>
        <begin position="418"/>
        <end position="430"/>
    </location>
</feature>
<accession>A0A316UEP4</accession>
<dbReference type="STRING" id="1684307.A0A316UEP4"/>
<feature type="compositionally biased region" description="Polar residues" evidence="1">
    <location>
        <begin position="1130"/>
        <end position="1143"/>
    </location>
</feature>
<feature type="region of interest" description="Disordered" evidence="1">
    <location>
        <begin position="1032"/>
        <end position="1113"/>
    </location>
</feature>
<dbReference type="OrthoDB" id="2413468at2759"/>
<dbReference type="EMBL" id="KZ819321">
    <property type="protein sequence ID" value="PWN23706.1"/>
    <property type="molecule type" value="Genomic_DNA"/>
</dbReference>
<keyword evidence="3" id="KW-1185">Reference proteome</keyword>
<evidence type="ECO:0000313" key="3">
    <source>
        <dbReference type="Proteomes" id="UP000245942"/>
    </source>
</evidence>
<feature type="region of interest" description="Disordered" evidence="1">
    <location>
        <begin position="1127"/>
        <end position="1229"/>
    </location>
</feature>
<feature type="compositionally biased region" description="Polar residues" evidence="1">
    <location>
        <begin position="498"/>
        <end position="525"/>
    </location>
</feature>
<feature type="compositionally biased region" description="Low complexity" evidence="1">
    <location>
        <begin position="1050"/>
        <end position="1072"/>
    </location>
</feature>
<gene>
    <name evidence="2" type="ORF">BCV69DRAFT_309581</name>
</gene>
<name>A0A316UEP4_9BASI</name>
<feature type="compositionally biased region" description="Basic and acidic residues" evidence="1">
    <location>
        <begin position="569"/>
        <end position="580"/>
    </location>
</feature>
<evidence type="ECO:0000256" key="1">
    <source>
        <dbReference type="SAM" id="MobiDB-lite"/>
    </source>
</evidence>
<feature type="compositionally biased region" description="Polar residues" evidence="1">
    <location>
        <begin position="1191"/>
        <end position="1206"/>
    </location>
</feature>
<feature type="region of interest" description="Disordered" evidence="1">
    <location>
        <begin position="1"/>
        <end position="643"/>
    </location>
</feature>
<feature type="compositionally biased region" description="Basic and acidic residues" evidence="1">
    <location>
        <begin position="538"/>
        <end position="557"/>
    </location>
</feature>
<dbReference type="Proteomes" id="UP000245942">
    <property type="component" value="Unassembled WGS sequence"/>
</dbReference>
<protein>
    <submittedName>
        <fullName evidence="2">Uncharacterized protein</fullName>
    </submittedName>
</protein>
<dbReference type="GeneID" id="37016458"/>
<reference evidence="2 3" key="1">
    <citation type="journal article" date="2018" name="Mol. Biol. Evol.">
        <title>Broad Genomic Sampling Reveals a Smut Pathogenic Ancestry of the Fungal Clade Ustilaginomycotina.</title>
        <authorList>
            <person name="Kijpornyongpan T."/>
            <person name="Mondo S.J."/>
            <person name="Barry K."/>
            <person name="Sandor L."/>
            <person name="Lee J."/>
            <person name="Lipzen A."/>
            <person name="Pangilinan J."/>
            <person name="LaButti K."/>
            <person name="Hainaut M."/>
            <person name="Henrissat B."/>
            <person name="Grigoriev I.V."/>
            <person name="Spatafora J.W."/>
            <person name="Aime M.C."/>
        </authorList>
    </citation>
    <scope>NUCLEOTIDE SEQUENCE [LARGE SCALE GENOMIC DNA]</scope>
    <source>
        <strain evidence="2 3">MCA 4718</strain>
    </source>
</reference>
<feature type="compositionally biased region" description="Polar residues" evidence="1">
    <location>
        <begin position="790"/>
        <end position="807"/>
    </location>
</feature>
<feature type="compositionally biased region" description="Low complexity" evidence="1">
    <location>
        <begin position="181"/>
        <end position="200"/>
    </location>
</feature>
<evidence type="ECO:0000313" key="2">
    <source>
        <dbReference type="EMBL" id="PWN23706.1"/>
    </source>
</evidence>
<feature type="compositionally biased region" description="Polar residues" evidence="1">
    <location>
        <begin position="745"/>
        <end position="759"/>
    </location>
</feature>
<organism evidence="2 3">
    <name type="scientific">Pseudomicrostroma glucosiphilum</name>
    <dbReference type="NCBI Taxonomy" id="1684307"/>
    <lineage>
        <taxon>Eukaryota</taxon>
        <taxon>Fungi</taxon>
        <taxon>Dikarya</taxon>
        <taxon>Basidiomycota</taxon>
        <taxon>Ustilaginomycotina</taxon>
        <taxon>Exobasidiomycetes</taxon>
        <taxon>Microstromatales</taxon>
        <taxon>Microstromatales incertae sedis</taxon>
        <taxon>Pseudomicrostroma</taxon>
    </lineage>
</organism>